<dbReference type="SUPFAM" id="SSF53098">
    <property type="entry name" value="Ribonuclease H-like"/>
    <property type="match status" value="1"/>
</dbReference>
<dbReference type="Pfam" id="PF00533">
    <property type="entry name" value="BRCT"/>
    <property type="match status" value="1"/>
</dbReference>
<proteinExistence type="predicted"/>
<dbReference type="eggNOG" id="COG0847">
    <property type="taxonomic scope" value="Bacteria"/>
</dbReference>
<dbReference type="AlphaFoldDB" id="A0A1B8RRC4"/>
<dbReference type="InterPro" id="IPR036397">
    <property type="entry name" value="RNaseH_sf"/>
</dbReference>
<gene>
    <name evidence="3" type="ORF">CP373A1_05320</name>
</gene>
<dbReference type="SUPFAM" id="SSF52113">
    <property type="entry name" value="BRCT domain"/>
    <property type="match status" value="1"/>
</dbReference>
<dbReference type="Pfam" id="PF00929">
    <property type="entry name" value="RNase_T"/>
    <property type="match status" value="1"/>
</dbReference>
<dbReference type="InterPro" id="IPR013520">
    <property type="entry name" value="Ribonucl_H"/>
</dbReference>
<dbReference type="eggNOG" id="COG0272">
    <property type="taxonomic scope" value="Bacteria"/>
</dbReference>
<sequence length="310" mass="35166">MNFVAIDFETANESRNSACAIGITKVKGNKIVSTEYHLIKPPEMRFNAHNIWIHGIYPQDVENEMTFGELWPKIKHYFDEELVVAHNAAFDLSVLRSLLNYYGFEYPNLHYICTVLLSQNKIKDVRNHKLNTLAEYVGHKFEHHHAGEDATACAKILIHISENYGIKDLLSLHINGGLNIGSVYDRGYEPCTSLIKHKNNDTKKEALSLSLNENTEYFLDKTVVFTGPLDSMRRNEAFKIVMKLGGIIGTSVTKKTDVLITGIKGREYLDDMYKSTKLKKAESLINNGQNIDILTEEEFLSIATKEGITH</sequence>
<organism evidence="3 4">
    <name type="scientific">Clostridium paraputrificum</name>
    <dbReference type="NCBI Taxonomy" id="29363"/>
    <lineage>
        <taxon>Bacteria</taxon>
        <taxon>Bacillati</taxon>
        <taxon>Bacillota</taxon>
        <taxon>Clostridia</taxon>
        <taxon>Eubacteriales</taxon>
        <taxon>Clostridiaceae</taxon>
        <taxon>Clostridium</taxon>
    </lineage>
</organism>
<keyword evidence="1" id="KW-0540">Nuclease</keyword>
<dbReference type="InterPro" id="IPR001357">
    <property type="entry name" value="BRCT_dom"/>
</dbReference>
<dbReference type="GO" id="GO:0003676">
    <property type="term" value="F:nucleic acid binding"/>
    <property type="evidence" value="ECO:0007669"/>
    <property type="project" value="InterPro"/>
</dbReference>
<keyword evidence="1" id="KW-0269">Exonuclease</keyword>
<dbReference type="RefSeq" id="WP_065254434.1">
    <property type="nucleotide sequence ID" value="NZ_JADNCW010000004.1"/>
</dbReference>
<dbReference type="Gene3D" id="3.30.420.10">
    <property type="entry name" value="Ribonuclease H-like superfamily/Ribonuclease H"/>
    <property type="match status" value="1"/>
</dbReference>
<dbReference type="GO" id="GO:0008408">
    <property type="term" value="F:3'-5' exonuclease activity"/>
    <property type="evidence" value="ECO:0007669"/>
    <property type="project" value="TreeGrafter"/>
</dbReference>
<keyword evidence="4" id="KW-1185">Reference proteome</keyword>
<dbReference type="EMBL" id="MAPZ01000014">
    <property type="protein sequence ID" value="OBY11375.1"/>
    <property type="molecule type" value="Genomic_DNA"/>
</dbReference>
<dbReference type="PROSITE" id="PS50172">
    <property type="entry name" value="BRCT"/>
    <property type="match status" value="1"/>
</dbReference>
<evidence type="ECO:0000259" key="2">
    <source>
        <dbReference type="PROSITE" id="PS50172"/>
    </source>
</evidence>
<comment type="caution">
    <text evidence="3">The sequence shown here is derived from an EMBL/GenBank/DDBJ whole genome shotgun (WGS) entry which is preliminary data.</text>
</comment>
<dbReference type="PANTHER" id="PTHR30231">
    <property type="entry name" value="DNA POLYMERASE III SUBUNIT EPSILON"/>
    <property type="match status" value="1"/>
</dbReference>
<dbReference type="Gene3D" id="3.40.50.10190">
    <property type="entry name" value="BRCT domain"/>
    <property type="match status" value="1"/>
</dbReference>
<evidence type="ECO:0000313" key="4">
    <source>
        <dbReference type="Proteomes" id="UP000092714"/>
    </source>
</evidence>
<dbReference type="CDD" id="cd06130">
    <property type="entry name" value="DNA_pol_III_epsilon_like"/>
    <property type="match status" value="1"/>
</dbReference>
<accession>A0A1B8RRC4</accession>
<evidence type="ECO:0000313" key="3">
    <source>
        <dbReference type="EMBL" id="OBY11375.1"/>
    </source>
</evidence>
<feature type="domain" description="BRCT" evidence="2">
    <location>
        <begin position="213"/>
        <end position="297"/>
    </location>
</feature>
<keyword evidence="1" id="KW-0378">Hydrolase</keyword>
<dbReference type="OrthoDB" id="9776650at2"/>
<dbReference type="SMART" id="SM00479">
    <property type="entry name" value="EXOIII"/>
    <property type="match status" value="1"/>
</dbReference>
<name>A0A1B8RRC4_9CLOT</name>
<dbReference type="Proteomes" id="UP000092714">
    <property type="component" value="Unassembled WGS sequence"/>
</dbReference>
<evidence type="ECO:0000256" key="1">
    <source>
        <dbReference type="ARBA" id="ARBA00022839"/>
    </source>
</evidence>
<protein>
    <recommendedName>
        <fullName evidence="2">BRCT domain-containing protein</fullName>
    </recommendedName>
</protein>
<dbReference type="InterPro" id="IPR036420">
    <property type="entry name" value="BRCT_dom_sf"/>
</dbReference>
<dbReference type="FunFam" id="3.30.420.10:FF:000045">
    <property type="entry name" value="3'-5' exonuclease DinG"/>
    <property type="match status" value="1"/>
</dbReference>
<reference evidence="3 4" key="1">
    <citation type="submission" date="2016-06" db="EMBL/GenBank/DDBJ databases">
        <authorList>
            <person name="Kjaerup R.B."/>
            <person name="Dalgaard T.S."/>
            <person name="Juul-Madsen H.R."/>
        </authorList>
    </citation>
    <scope>NUCLEOTIDE SEQUENCE [LARGE SCALE GENOMIC DNA]</scope>
    <source>
        <strain evidence="3 4">373-A1</strain>
    </source>
</reference>
<dbReference type="CDD" id="cd17748">
    <property type="entry name" value="BRCT_DNA_ligase_like"/>
    <property type="match status" value="1"/>
</dbReference>
<dbReference type="GO" id="GO:0005829">
    <property type="term" value="C:cytosol"/>
    <property type="evidence" value="ECO:0007669"/>
    <property type="project" value="TreeGrafter"/>
</dbReference>
<dbReference type="NCBIfam" id="NF004844">
    <property type="entry name" value="PRK06195.1"/>
    <property type="match status" value="1"/>
</dbReference>
<dbReference type="InterPro" id="IPR012337">
    <property type="entry name" value="RNaseH-like_sf"/>
</dbReference>
<dbReference type="PANTHER" id="PTHR30231:SF42">
    <property type="entry name" value="EXONUCLEASE"/>
    <property type="match status" value="1"/>
</dbReference>